<evidence type="ECO:0000256" key="1">
    <source>
        <dbReference type="SAM" id="Phobius"/>
    </source>
</evidence>
<keyword evidence="1" id="KW-0812">Transmembrane</keyword>
<dbReference type="PANTHER" id="PTHR23523">
    <property type="match status" value="1"/>
</dbReference>
<reference evidence="2 3" key="1">
    <citation type="submission" date="2022-07" db="EMBL/GenBank/DDBJ databases">
        <title>Novel species in genus cellulomonas.</title>
        <authorList>
            <person name="Ye L."/>
        </authorList>
    </citation>
    <scope>NUCLEOTIDE SEQUENCE [LARGE SCALE GENOMIC DNA]</scope>
    <source>
        <strain evidence="3">zg-Y338</strain>
    </source>
</reference>
<dbReference type="InterPro" id="IPR036259">
    <property type="entry name" value="MFS_trans_sf"/>
</dbReference>
<keyword evidence="1" id="KW-0472">Membrane</keyword>
<feature type="transmembrane region" description="Helical" evidence="1">
    <location>
        <begin position="20"/>
        <end position="41"/>
    </location>
</feature>
<dbReference type="Gene3D" id="1.20.1250.20">
    <property type="entry name" value="MFS general substrate transporter like domains"/>
    <property type="match status" value="2"/>
</dbReference>
<dbReference type="PANTHER" id="PTHR23523:SF2">
    <property type="entry name" value="2-NITROIMIDAZOLE TRANSPORTER"/>
    <property type="match status" value="1"/>
</dbReference>
<feature type="transmembrane region" description="Helical" evidence="1">
    <location>
        <begin position="61"/>
        <end position="80"/>
    </location>
</feature>
<gene>
    <name evidence="2" type="ORF">NP064_12500</name>
</gene>
<keyword evidence="1" id="KW-1133">Transmembrane helix</keyword>
<dbReference type="EMBL" id="CP101988">
    <property type="protein sequence ID" value="UUI74608.1"/>
    <property type="molecule type" value="Genomic_DNA"/>
</dbReference>
<feature type="transmembrane region" description="Helical" evidence="1">
    <location>
        <begin position="287"/>
        <end position="304"/>
    </location>
</feature>
<evidence type="ECO:0000313" key="2">
    <source>
        <dbReference type="EMBL" id="UUI74608.1"/>
    </source>
</evidence>
<feature type="transmembrane region" description="Helical" evidence="1">
    <location>
        <begin position="92"/>
        <end position="109"/>
    </location>
</feature>
<feature type="transmembrane region" description="Helical" evidence="1">
    <location>
        <begin position="222"/>
        <end position="242"/>
    </location>
</feature>
<dbReference type="InterPro" id="IPR011701">
    <property type="entry name" value="MFS"/>
</dbReference>
<dbReference type="Proteomes" id="UP001316189">
    <property type="component" value="Chromosome"/>
</dbReference>
<evidence type="ECO:0000313" key="3">
    <source>
        <dbReference type="Proteomes" id="UP001316189"/>
    </source>
</evidence>
<feature type="transmembrane region" description="Helical" evidence="1">
    <location>
        <begin position="310"/>
        <end position="333"/>
    </location>
</feature>
<dbReference type="Pfam" id="PF07690">
    <property type="entry name" value="MFS_1"/>
    <property type="match status" value="1"/>
</dbReference>
<proteinExistence type="predicted"/>
<protein>
    <submittedName>
        <fullName evidence="2">MFS transporter</fullName>
    </submittedName>
</protein>
<sequence length="419" mass="42138">MIEHRPGRAAAPSPHASVPAVAGALHVVALILVSLNLRGAISAVSPVLDDIRADLGLSAGQASLLTTLPVLCFAVGSLLVPAVARRWGADRSVCVALLLIAAGIALRPWGGATQLLIGTVVIGAGITVGNVLIPVLVKRDFSHRLGAMTGTSTASLTAGAAVTAALIIPLSHAVGWRAGTAVWAVLALAGAWLWAVSSRGRGDVEVPATGGRSTVWRSGGGWALGLYFGCQSGLYYAVTAWLPGLLRDVGGLSVGAAGTAMSVFQVLGISGALLAPFLLTRSRSPRVVAASLGVVWVVAFVGLLTAPGLWAVWVVVAGVVQGGAIAVVFTLIARRSVDQQTARSLSAMVQAVGYSLAACVPVLVGVLSGAGWHASLLVMTGIAVMMAMAGLIGGGSSPIGDARPAGLPDTADDLPVGRR</sequence>
<feature type="transmembrane region" description="Helical" evidence="1">
    <location>
        <begin position="372"/>
        <end position="393"/>
    </location>
</feature>
<feature type="transmembrane region" description="Helical" evidence="1">
    <location>
        <begin position="145"/>
        <end position="168"/>
    </location>
</feature>
<accession>A0ABY5KXN0</accession>
<feature type="transmembrane region" description="Helical" evidence="1">
    <location>
        <begin position="254"/>
        <end position="275"/>
    </location>
</feature>
<dbReference type="SUPFAM" id="SSF103473">
    <property type="entry name" value="MFS general substrate transporter"/>
    <property type="match status" value="1"/>
</dbReference>
<organism evidence="2 3">
    <name type="scientific">Cellulomonas chengniuliangii</name>
    <dbReference type="NCBI Taxonomy" id="2968084"/>
    <lineage>
        <taxon>Bacteria</taxon>
        <taxon>Bacillati</taxon>
        <taxon>Actinomycetota</taxon>
        <taxon>Actinomycetes</taxon>
        <taxon>Micrococcales</taxon>
        <taxon>Cellulomonadaceae</taxon>
        <taxon>Cellulomonas</taxon>
    </lineage>
</organism>
<dbReference type="RefSeq" id="WP_227570677.1">
    <property type="nucleotide sequence ID" value="NZ_CP101988.1"/>
</dbReference>
<feature type="transmembrane region" description="Helical" evidence="1">
    <location>
        <begin position="115"/>
        <end position="133"/>
    </location>
</feature>
<dbReference type="InterPro" id="IPR052524">
    <property type="entry name" value="MFS_Cyanate_Porter"/>
</dbReference>
<feature type="transmembrane region" description="Helical" evidence="1">
    <location>
        <begin position="345"/>
        <end position="366"/>
    </location>
</feature>
<keyword evidence="3" id="KW-1185">Reference proteome</keyword>
<name>A0ABY5KXN0_9CELL</name>
<feature type="transmembrane region" description="Helical" evidence="1">
    <location>
        <begin position="174"/>
        <end position="195"/>
    </location>
</feature>